<gene>
    <name evidence="3" type="ORF">M501DRAFT_992138</name>
</gene>
<organism evidence="3 4">
    <name type="scientific">Patellaria atrata CBS 101060</name>
    <dbReference type="NCBI Taxonomy" id="1346257"/>
    <lineage>
        <taxon>Eukaryota</taxon>
        <taxon>Fungi</taxon>
        <taxon>Dikarya</taxon>
        <taxon>Ascomycota</taxon>
        <taxon>Pezizomycotina</taxon>
        <taxon>Dothideomycetes</taxon>
        <taxon>Dothideomycetes incertae sedis</taxon>
        <taxon>Patellariales</taxon>
        <taxon>Patellariaceae</taxon>
        <taxon>Patellaria</taxon>
    </lineage>
</organism>
<dbReference type="Proteomes" id="UP000799429">
    <property type="component" value="Unassembled WGS sequence"/>
</dbReference>
<keyword evidence="4" id="KW-1185">Reference proteome</keyword>
<evidence type="ECO:0000256" key="1">
    <source>
        <dbReference type="SAM" id="MobiDB-lite"/>
    </source>
</evidence>
<feature type="compositionally biased region" description="Basic residues" evidence="1">
    <location>
        <begin position="428"/>
        <end position="444"/>
    </location>
</feature>
<keyword evidence="2" id="KW-1133">Transmembrane helix</keyword>
<protein>
    <submittedName>
        <fullName evidence="3">Uncharacterized protein</fullName>
    </submittedName>
</protein>
<dbReference type="AlphaFoldDB" id="A0A9P4SC60"/>
<feature type="transmembrane region" description="Helical" evidence="2">
    <location>
        <begin position="60"/>
        <end position="83"/>
    </location>
</feature>
<name>A0A9P4SC60_9PEZI</name>
<feature type="region of interest" description="Disordered" evidence="1">
    <location>
        <begin position="104"/>
        <end position="191"/>
    </location>
</feature>
<feature type="compositionally biased region" description="Basic and acidic residues" evidence="1">
    <location>
        <begin position="375"/>
        <end position="427"/>
    </location>
</feature>
<feature type="region of interest" description="Disordered" evidence="1">
    <location>
        <begin position="375"/>
        <end position="444"/>
    </location>
</feature>
<proteinExistence type="predicted"/>
<feature type="region of interest" description="Disordered" evidence="1">
    <location>
        <begin position="236"/>
        <end position="266"/>
    </location>
</feature>
<feature type="compositionally biased region" description="Basic and acidic residues" evidence="1">
    <location>
        <begin position="172"/>
        <end position="181"/>
    </location>
</feature>
<comment type="caution">
    <text evidence="3">The sequence shown here is derived from an EMBL/GenBank/DDBJ whole genome shotgun (WGS) entry which is preliminary data.</text>
</comment>
<feature type="region of interest" description="Disordered" evidence="1">
    <location>
        <begin position="203"/>
        <end position="222"/>
    </location>
</feature>
<dbReference type="EMBL" id="MU006095">
    <property type="protein sequence ID" value="KAF2839152.1"/>
    <property type="molecule type" value="Genomic_DNA"/>
</dbReference>
<evidence type="ECO:0000313" key="4">
    <source>
        <dbReference type="Proteomes" id="UP000799429"/>
    </source>
</evidence>
<keyword evidence="2" id="KW-0812">Transmembrane</keyword>
<reference evidence="3" key="1">
    <citation type="journal article" date="2020" name="Stud. Mycol.">
        <title>101 Dothideomycetes genomes: a test case for predicting lifestyles and emergence of pathogens.</title>
        <authorList>
            <person name="Haridas S."/>
            <person name="Albert R."/>
            <person name="Binder M."/>
            <person name="Bloem J."/>
            <person name="Labutti K."/>
            <person name="Salamov A."/>
            <person name="Andreopoulos B."/>
            <person name="Baker S."/>
            <person name="Barry K."/>
            <person name="Bills G."/>
            <person name="Bluhm B."/>
            <person name="Cannon C."/>
            <person name="Castanera R."/>
            <person name="Culley D."/>
            <person name="Daum C."/>
            <person name="Ezra D."/>
            <person name="Gonzalez J."/>
            <person name="Henrissat B."/>
            <person name="Kuo A."/>
            <person name="Liang C."/>
            <person name="Lipzen A."/>
            <person name="Lutzoni F."/>
            <person name="Magnuson J."/>
            <person name="Mondo S."/>
            <person name="Nolan M."/>
            <person name="Ohm R."/>
            <person name="Pangilinan J."/>
            <person name="Park H.-J."/>
            <person name="Ramirez L."/>
            <person name="Alfaro M."/>
            <person name="Sun H."/>
            <person name="Tritt A."/>
            <person name="Yoshinaga Y."/>
            <person name="Zwiers L.-H."/>
            <person name="Turgeon B."/>
            <person name="Goodwin S."/>
            <person name="Spatafora J."/>
            <person name="Crous P."/>
            <person name="Grigoriev I."/>
        </authorList>
    </citation>
    <scope>NUCLEOTIDE SEQUENCE</scope>
    <source>
        <strain evidence="3">CBS 101060</strain>
    </source>
</reference>
<keyword evidence="2" id="KW-0472">Membrane</keyword>
<sequence>MTLVLQMINPSTIHTANEMIVASSSQERSITRQNRNIEDIASDIIGNGITTAGSQNAPNWAVVVISISVIAIVTILCLIFLFLNGRYKLVKKVRDLLRGRSFQGGFRQSRSSGRLSRRRRERDEEYELEQWRRSSHSPPDSTVIPAIPPESPLRRPLPLIHRDANGQFVDYDASRPPREIRSPAVPAGAAPLQPATVLAQPALRQPGQPRSPPLRPASTFLVPPRELGSVRLSASSVYTEDLPEGNRQSRPQLAQRPTAPGNPVRGLGLIRLSPDMYQAEARNPFTGTGSAISSRRNTIAEPEAPAPTPRQRVWAAASSGRTSNISNWTWPSVTTTLEEAMRRLGPITPPAPSEYSYDSTELSFDPFRERVHGIRRQKERDVKQRAEERRAAERQAAERQAAERQAAERQAAERDELERRAEEARVFEKRKKVKEALRRNKGGQ</sequence>
<feature type="compositionally biased region" description="Low complexity" evidence="1">
    <location>
        <begin position="104"/>
        <end position="114"/>
    </location>
</feature>
<accession>A0A9P4SC60</accession>
<evidence type="ECO:0000313" key="3">
    <source>
        <dbReference type="EMBL" id="KAF2839152.1"/>
    </source>
</evidence>
<evidence type="ECO:0000256" key="2">
    <source>
        <dbReference type="SAM" id="Phobius"/>
    </source>
</evidence>